<proteinExistence type="predicted"/>
<sequence>KKKKKKKGFPPCPRDAGMYCKTDCPLGFPTPPGLLPPNYPVPSVFGASPTATGDQQNFLISMEPRREYPPIVQPPKPTCITVRDTQYDETDVGGDAKKTRASKSKGGKGKKGKKK</sequence>
<dbReference type="EMBL" id="GBHO01040019">
    <property type="protein sequence ID" value="JAG03585.1"/>
    <property type="molecule type" value="Transcribed_RNA"/>
</dbReference>
<dbReference type="AlphaFoldDB" id="A0A0A9WFE6"/>
<feature type="region of interest" description="Disordered" evidence="1">
    <location>
        <begin position="65"/>
        <end position="115"/>
    </location>
</feature>
<feature type="compositionally biased region" description="Basic residues" evidence="1">
    <location>
        <begin position="99"/>
        <end position="115"/>
    </location>
</feature>
<accession>A0A0A9WFE6</accession>
<evidence type="ECO:0000313" key="3">
    <source>
        <dbReference type="EMBL" id="JAG47769.1"/>
    </source>
</evidence>
<dbReference type="EMBL" id="GBRD01018058">
    <property type="protein sequence ID" value="JAG47769.1"/>
    <property type="molecule type" value="Transcribed_RNA"/>
</dbReference>
<feature type="non-terminal residue" evidence="2">
    <location>
        <position position="1"/>
    </location>
</feature>
<protein>
    <submittedName>
        <fullName evidence="2">Uncharacterized protein</fullName>
    </submittedName>
</protein>
<name>A0A0A9WFE6_LYGHE</name>
<evidence type="ECO:0000313" key="2">
    <source>
        <dbReference type="EMBL" id="JAG03585.1"/>
    </source>
</evidence>
<evidence type="ECO:0000256" key="1">
    <source>
        <dbReference type="SAM" id="MobiDB-lite"/>
    </source>
</evidence>
<reference evidence="2" key="1">
    <citation type="journal article" date="2014" name="PLoS ONE">
        <title>Transcriptome-Based Identification of ABC Transporters in the Western Tarnished Plant Bug Lygus hesperus.</title>
        <authorList>
            <person name="Hull J.J."/>
            <person name="Chaney K."/>
            <person name="Geib S.M."/>
            <person name="Fabrick J.A."/>
            <person name="Brent C.S."/>
            <person name="Walsh D."/>
            <person name="Lavine L.C."/>
        </authorList>
    </citation>
    <scope>NUCLEOTIDE SEQUENCE</scope>
</reference>
<gene>
    <name evidence="2" type="ORF">CM83_8104</name>
</gene>
<organism evidence="2">
    <name type="scientific">Lygus hesperus</name>
    <name type="common">Western plant bug</name>
    <dbReference type="NCBI Taxonomy" id="30085"/>
    <lineage>
        <taxon>Eukaryota</taxon>
        <taxon>Metazoa</taxon>
        <taxon>Ecdysozoa</taxon>
        <taxon>Arthropoda</taxon>
        <taxon>Hexapoda</taxon>
        <taxon>Insecta</taxon>
        <taxon>Pterygota</taxon>
        <taxon>Neoptera</taxon>
        <taxon>Paraneoptera</taxon>
        <taxon>Hemiptera</taxon>
        <taxon>Heteroptera</taxon>
        <taxon>Panheteroptera</taxon>
        <taxon>Cimicomorpha</taxon>
        <taxon>Miridae</taxon>
        <taxon>Mirini</taxon>
        <taxon>Lygus</taxon>
    </lineage>
</organism>
<reference evidence="3" key="3">
    <citation type="submission" date="2014-09" db="EMBL/GenBank/DDBJ databases">
        <authorList>
            <person name="Magalhaes I.L.F."/>
            <person name="Oliveira U."/>
            <person name="Santos F.R."/>
            <person name="Vidigal T.H.D.A."/>
            <person name="Brescovit A.D."/>
            <person name="Santos A.J."/>
        </authorList>
    </citation>
    <scope>NUCLEOTIDE SEQUENCE</scope>
</reference>
<reference evidence="2" key="2">
    <citation type="submission" date="2014-07" db="EMBL/GenBank/DDBJ databases">
        <authorList>
            <person name="Hull J."/>
        </authorList>
    </citation>
    <scope>NUCLEOTIDE SEQUENCE</scope>
</reference>